<name>A0A261R1N9_9BORD</name>
<dbReference type="AlphaFoldDB" id="A0A261R1N9"/>
<dbReference type="RefSeq" id="WP_094847258.1">
    <property type="nucleotide sequence ID" value="NZ_NEVJ01000003.1"/>
</dbReference>
<dbReference type="GO" id="GO:0031956">
    <property type="term" value="F:medium-chain fatty acid-CoA ligase activity"/>
    <property type="evidence" value="ECO:0007669"/>
    <property type="project" value="TreeGrafter"/>
</dbReference>
<feature type="domain" description="AMP-binding enzyme C-terminal" evidence="4">
    <location>
        <begin position="424"/>
        <end position="498"/>
    </location>
</feature>
<dbReference type="Gene3D" id="3.30.300.30">
    <property type="match status" value="1"/>
</dbReference>
<dbReference type="Pfam" id="PF13193">
    <property type="entry name" value="AMP-binding_C"/>
    <property type="match status" value="1"/>
</dbReference>
<dbReference type="SUPFAM" id="SSF56801">
    <property type="entry name" value="Acetyl-CoA synthetase-like"/>
    <property type="match status" value="1"/>
</dbReference>
<dbReference type="InterPro" id="IPR000873">
    <property type="entry name" value="AMP-dep_synth/lig_dom"/>
</dbReference>
<evidence type="ECO:0000256" key="2">
    <source>
        <dbReference type="ARBA" id="ARBA00022598"/>
    </source>
</evidence>
<evidence type="ECO:0000313" key="6">
    <source>
        <dbReference type="Proteomes" id="UP000216857"/>
    </source>
</evidence>
<gene>
    <name evidence="5" type="ORF">CAL26_12710</name>
</gene>
<dbReference type="EMBL" id="NEVJ01000003">
    <property type="protein sequence ID" value="OZI18572.1"/>
    <property type="molecule type" value="Genomic_DNA"/>
</dbReference>
<dbReference type="PANTHER" id="PTHR43201:SF5">
    <property type="entry name" value="MEDIUM-CHAIN ACYL-COA LIGASE ACSF2, MITOCHONDRIAL"/>
    <property type="match status" value="1"/>
</dbReference>
<dbReference type="InterPro" id="IPR025110">
    <property type="entry name" value="AMP-bd_C"/>
</dbReference>
<keyword evidence="2 5" id="KW-0436">Ligase</keyword>
<reference evidence="5" key="1">
    <citation type="submission" date="2017-05" db="EMBL/GenBank/DDBJ databases">
        <title>Complete and WGS of Bordetella genogroups.</title>
        <authorList>
            <person name="Spilker T."/>
            <person name="Lipuma J."/>
        </authorList>
    </citation>
    <scope>NUCLEOTIDE SEQUENCE</scope>
    <source>
        <strain evidence="5">AU21707</strain>
    </source>
</reference>
<dbReference type="OrthoDB" id="9766486at2"/>
<evidence type="ECO:0000259" key="4">
    <source>
        <dbReference type="Pfam" id="PF13193"/>
    </source>
</evidence>
<comment type="similarity">
    <text evidence="1">Belongs to the ATP-dependent AMP-binding enzyme family.</text>
</comment>
<feature type="domain" description="AMP-dependent synthetase/ligase" evidence="3">
    <location>
        <begin position="27"/>
        <end position="375"/>
    </location>
</feature>
<accession>A0A261R1N9</accession>
<keyword evidence="6" id="KW-1185">Reference proteome</keyword>
<dbReference type="PANTHER" id="PTHR43201">
    <property type="entry name" value="ACYL-COA SYNTHETASE"/>
    <property type="match status" value="1"/>
</dbReference>
<evidence type="ECO:0000256" key="1">
    <source>
        <dbReference type="ARBA" id="ARBA00006432"/>
    </source>
</evidence>
<proteinExistence type="inferred from homology"/>
<organism evidence="5 6">
    <name type="scientific">Bordetella genomosp. 9</name>
    <dbReference type="NCBI Taxonomy" id="1416803"/>
    <lineage>
        <taxon>Bacteria</taxon>
        <taxon>Pseudomonadati</taxon>
        <taxon>Pseudomonadota</taxon>
        <taxon>Betaproteobacteria</taxon>
        <taxon>Burkholderiales</taxon>
        <taxon>Alcaligenaceae</taxon>
        <taxon>Bordetella</taxon>
    </lineage>
</organism>
<dbReference type="Proteomes" id="UP000216857">
    <property type="component" value="Unassembled WGS sequence"/>
</dbReference>
<dbReference type="InterPro" id="IPR020845">
    <property type="entry name" value="AMP-binding_CS"/>
</dbReference>
<sequence length="511" mass="54677">MRDDHQQATEHNLPAALWRRWRDPDWVGRPALIHEDATLSYGELAARVQAVAAWLRERGVGRGDFVGLAMERSPAQVWALLGALMAGACPCPLEPRISADETRRRVDTVGLAWMIADAAHGASAADCGLPAARQLDWDAGPAGLGYRNTGRRDAPAPIDEDPPDWLAPDDPALLLFTSGSTGKPKGVLLNHRGLSCNARGVAAHTGLRPDDRLLHVMPLHHTNAINNQLLAPFYAGAAVILGGRFRAEDMPALLARHRPTIITGVPTMYARMLDLPFDPVDLARLRFARCGSAPITEALHRRIEDFLGCPLIVSYGLSEATCTSTMNPPHDRRIGTVGTVLPGQRVFLRRADGGIAPQGGEGEICIAGDSLMTGYIGAPDPGIAEGVLRTGDLGRFDTDGYLSITGRIKDVIIRGGENISPSLIERALAALPAVAACAVVGGPHEDLGEVPVAFVVGRDGQGIDETALRGEMLRALGRIYVPERFIAIDRLPENAIGKVDRNALAARLRTA</sequence>
<evidence type="ECO:0000259" key="3">
    <source>
        <dbReference type="Pfam" id="PF00501"/>
    </source>
</evidence>
<dbReference type="Gene3D" id="3.40.50.12780">
    <property type="entry name" value="N-terminal domain of ligase-like"/>
    <property type="match status" value="1"/>
</dbReference>
<dbReference type="InterPro" id="IPR045851">
    <property type="entry name" value="AMP-bd_C_sf"/>
</dbReference>
<comment type="caution">
    <text evidence="5">The sequence shown here is derived from an EMBL/GenBank/DDBJ whole genome shotgun (WGS) entry which is preliminary data.</text>
</comment>
<dbReference type="InterPro" id="IPR042099">
    <property type="entry name" value="ANL_N_sf"/>
</dbReference>
<dbReference type="PROSITE" id="PS00455">
    <property type="entry name" value="AMP_BINDING"/>
    <property type="match status" value="1"/>
</dbReference>
<evidence type="ECO:0000313" key="5">
    <source>
        <dbReference type="EMBL" id="OZI18572.1"/>
    </source>
</evidence>
<protein>
    <submittedName>
        <fullName evidence="5">Acid--CoA ligase</fullName>
    </submittedName>
</protein>
<dbReference type="GO" id="GO:0006631">
    <property type="term" value="P:fatty acid metabolic process"/>
    <property type="evidence" value="ECO:0007669"/>
    <property type="project" value="TreeGrafter"/>
</dbReference>
<dbReference type="Pfam" id="PF00501">
    <property type="entry name" value="AMP-binding"/>
    <property type="match status" value="1"/>
</dbReference>